<keyword evidence="1" id="KW-0347">Helicase</keyword>
<dbReference type="Proteomes" id="UP001151760">
    <property type="component" value="Unassembled WGS sequence"/>
</dbReference>
<keyword evidence="1" id="KW-0547">Nucleotide-binding</keyword>
<dbReference type="Gene3D" id="3.40.50.300">
    <property type="entry name" value="P-loop containing nucleotide triphosphate hydrolases"/>
    <property type="match status" value="1"/>
</dbReference>
<evidence type="ECO:0000313" key="5">
    <source>
        <dbReference type="EMBL" id="GJS63618.1"/>
    </source>
</evidence>
<keyword evidence="1" id="KW-0233">DNA recombination</keyword>
<dbReference type="Pfam" id="PF21530">
    <property type="entry name" value="Pif1_2B_dom"/>
    <property type="match status" value="1"/>
</dbReference>
<dbReference type="EMBL" id="BQNB010009444">
    <property type="protein sequence ID" value="GJS63618.1"/>
    <property type="molecule type" value="Genomic_DNA"/>
</dbReference>
<gene>
    <name evidence="5" type="ORF">Tco_0678182</name>
</gene>
<reference evidence="5" key="1">
    <citation type="journal article" date="2022" name="Int. J. Mol. Sci.">
        <title>Draft Genome of Tanacetum Coccineum: Genomic Comparison of Closely Related Tanacetum-Family Plants.</title>
        <authorList>
            <person name="Yamashiro T."/>
            <person name="Shiraishi A."/>
            <person name="Nakayama K."/>
            <person name="Satake H."/>
        </authorList>
    </citation>
    <scope>NUCLEOTIDE SEQUENCE</scope>
</reference>
<comment type="catalytic activity">
    <reaction evidence="1">
        <text>ATP + H2O = ADP + phosphate + H(+)</text>
        <dbReference type="Rhea" id="RHEA:13065"/>
        <dbReference type="ChEBI" id="CHEBI:15377"/>
        <dbReference type="ChEBI" id="CHEBI:15378"/>
        <dbReference type="ChEBI" id="CHEBI:30616"/>
        <dbReference type="ChEBI" id="CHEBI:43474"/>
        <dbReference type="ChEBI" id="CHEBI:456216"/>
        <dbReference type="EC" id="5.6.2.3"/>
    </reaction>
</comment>
<keyword evidence="1" id="KW-0067">ATP-binding</keyword>
<keyword evidence="1" id="KW-0378">Hydrolase</keyword>
<accession>A0ABQ4XF75</accession>
<dbReference type="InterPro" id="IPR027417">
    <property type="entry name" value="P-loop_NTPase"/>
</dbReference>
<dbReference type="Pfam" id="PF14214">
    <property type="entry name" value="Helitron_like_N"/>
    <property type="match status" value="1"/>
</dbReference>
<dbReference type="PANTHER" id="PTHR10492">
    <property type="match status" value="1"/>
</dbReference>
<dbReference type="InterPro" id="IPR010285">
    <property type="entry name" value="DNA_helicase_pif1-like_DEAD"/>
</dbReference>
<sequence>MFFPNGEAGWHKRIPREGVDIRELVDDDDDDGVEDEEEIVVDTYIKIETSRLKFCEKYQSTVRADLGPRDMRKRFLDAMTFVQDAGKPDTFLTMTCNPNWLEIVENLYEGQTAQESTRPGYKRFLCKTRVSQAPTWRSHKLANPNHYDKVVCTKIPDPNKHQDLHQLVLKYMIHGPCSHLNTQFPCMEGEPKKCRWNYPRQFQETTRQGDDLYPLYRRRDNGIEVNVHKRVLDIYGCSLIPIVDDVQLSHQCGDVHPYEFGCREVHEECSIVVQEEDILARHSLNTDQKNAYDTIMRHVVADSTGVFSMDGPGGTGKTFLYKALLANVHSRGLIALATASSGVAANNMTGGRNAHTRFKIPINLTTNSMCNIKKQSGLAKLLFQAKLIIWDEAPMTKRQAVEAVYRMMQDIIGVKLPYGGKIMVLGGDFRQVLPVVRRGTRAQIVDSSLRMSPLWSIIKRMRFPGEEKVYYSFDKAEDDTHNFYPLEFLNSLNVPGLPPHCLRLKIGCLIILLRNLDLTNRLLRVLLPRIPLALSEEDMFPFKLKRTQFPIRLRFAMTLNKAHGQTIPNVGVYLPESVFSHGQLYVALSRGISRTTTKVLLKPEKEVDRPGVYT</sequence>
<dbReference type="Pfam" id="PF05970">
    <property type="entry name" value="PIF1"/>
    <property type="match status" value="1"/>
</dbReference>
<dbReference type="SUPFAM" id="SSF52540">
    <property type="entry name" value="P-loop containing nucleoside triphosphate hydrolases"/>
    <property type="match status" value="2"/>
</dbReference>
<keyword evidence="6" id="KW-1185">Reference proteome</keyword>
<evidence type="ECO:0000256" key="1">
    <source>
        <dbReference type="RuleBase" id="RU363044"/>
    </source>
</evidence>
<keyword evidence="1" id="KW-0234">DNA repair</keyword>
<comment type="caution">
    <text evidence="5">The sequence shown here is derived from an EMBL/GenBank/DDBJ whole genome shotgun (WGS) entry which is preliminary data.</text>
</comment>
<protein>
    <recommendedName>
        <fullName evidence="1">ATP-dependent DNA helicase</fullName>
        <ecNumber evidence="1">5.6.2.3</ecNumber>
    </recommendedName>
</protein>
<name>A0ABQ4XF75_9ASTR</name>
<evidence type="ECO:0000313" key="6">
    <source>
        <dbReference type="Proteomes" id="UP001151760"/>
    </source>
</evidence>
<dbReference type="PANTHER" id="PTHR10492:SF94">
    <property type="entry name" value="ATP-DEPENDENT DNA HELICASE"/>
    <property type="match status" value="1"/>
</dbReference>
<proteinExistence type="inferred from homology"/>
<reference evidence="5" key="2">
    <citation type="submission" date="2022-01" db="EMBL/GenBank/DDBJ databases">
        <authorList>
            <person name="Yamashiro T."/>
            <person name="Shiraishi A."/>
            <person name="Satake H."/>
            <person name="Nakayama K."/>
        </authorList>
    </citation>
    <scope>NUCLEOTIDE SEQUENCE</scope>
</reference>
<feature type="domain" description="DNA helicase Pif1-like DEAD-box helicase" evidence="2">
    <location>
        <begin position="284"/>
        <end position="463"/>
    </location>
</feature>
<feature type="domain" description="Helitron helicase-like" evidence="3">
    <location>
        <begin position="66"/>
        <end position="115"/>
    </location>
</feature>
<comment type="similarity">
    <text evidence="1">Belongs to the helicase family.</text>
</comment>
<dbReference type="InterPro" id="IPR049163">
    <property type="entry name" value="Pif1-like_2B_dom"/>
</dbReference>
<evidence type="ECO:0000259" key="3">
    <source>
        <dbReference type="Pfam" id="PF14214"/>
    </source>
</evidence>
<organism evidence="5 6">
    <name type="scientific">Tanacetum coccineum</name>
    <dbReference type="NCBI Taxonomy" id="301880"/>
    <lineage>
        <taxon>Eukaryota</taxon>
        <taxon>Viridiplantae</taxon>
        <taxon>Streptophyta</taxon>
        <taxon>Embryophyta</taxon>
        <taxon>Tracheophyta</taxon>
        <taxon>Spermatophyta</taxon>
        <taxon>Magnoliopsida</taxon>
        <taxon>eudicotyledons</taxon>
        <taxon>Gunneridae</taxon>
        <taxon>Pentapetalae</taxon>
        <taxon>asterids</taxon>
        <taxon>campanulids</taxon>
        <taxon>Asterales</taxon>
        <taxon>Asteraceae</taxon>
        <taxon>Asteroideae</taxon>
        <taxon>Anthemideae</taxon>
        <taxon>Anthemidinae</taxon>
        <taxon>Tanacetum</taxon>
    </lineage>
</organism>
<keyword evidence="1" id="KW-0227">DNA damage</keyword>
<feature type="domain" description="DNA helicase Pif1-like 2B" evidence="4">
    <location>
        <begin position="487"/>
        <end position="519"/>
    </location>
</feature>
<dbReference type="EC" id="5.6.2.3" evidence="1"/>
<dbReference type="InterPro" id="IPR025476">
    <property type="entry name" value="Helitron_helicase-like"/>
</dbReference>
<dbReference type="CDD" id="cd18809">
    <property type="entry name" value="SF1_C_RecD"/>
    <property type="match status" value="1"/>
</dbReference>
<evidence type="ECO:0000259" key="4">
    <source>
        <dbReference type="Pfam" id="PF21530"/>
    </source>
</evidence>
<evidence type="ECO:0000259" key="2">
    <source>
        <dbReference type="Pfam" id="PF05970"/>
    </source>
</evidence>
<comment type="cofactor">
    <cofactor evidence="1">
        <name>Mg(2+)</name>
        <dbReference type="ChEBI" id="CHEBI:18420"/>
    </cofactor>
</comment>